<evidence type="ECO:0000256" key="3">
    <source>
        <dbReference type="ARBA" id="ARBA00022475"/>
    </source>
</evidence>
<keyword evidence="7" id="KW-0677">Repeat</keyword>
<dbReference type="Proteomes" id="UP000026915">
    <property type="component" value="Chromosome 5"/>
</dbReference>
<dbReference type="eggNOG" id="KOG0619">
    <property type="taxonomic scope" value="Eukaryota"/>
</dbReference>
<dbReference type="InterPro" id="IPR046956">
    <property type="entry name" value="RLP23-like"/>
</dbReference>
<dbReference type="InParanoid" id="A0A061EY01"/>
<evidence type="ECO:0000256" key="6">
    <source>
        <dbReference type="ARBA" id="ARBA00022729"/>
    </source>
</evidence>
<sequence>MRISLVSWLFFISFVAIFFSINAVSVSGQCQSDQQELLLGLKNGLNSTLSVKLVKWNQSTDCCSWDGVSCDAGGRVIALNLSNESISGVIDNSSSLFSLHNLQSLNLAYNSFNSTIPSTFDELANLSYLNLSNAGFKGQIPVAISRMTRLVTLDLSTLNFPGDVQLKLENPNLRMLVQNLSKLEELHLDGVNISAQGKEWCQPISASLSKLQVLSMSNCYLSGPIEPHLQNLKNLSVIHLDKNNLSATVPTFLAKLSNLTSLRLSSCGLHGIFPKEILQVRTLQSLDIHENEKLQGSLQEFPYNGSLRILLLSGTNFSGSLPQSIGNLVNLTRLDLSNCNFSGAILYSFPNLQQLVYLDLSFNSFTGQIPPFNMSKNLASIDLSHNKLTGEIQSYDWEGLQNLTYIDLSHNALHGNIPSYLFALPLLKTVMLSNNQFDGTVLNFPNVRQSLLDILDLSGNQLQGPIPMSVFELRGLHVLSLSSNKFNGTIWLGDIQKLVNLTHLDLSHNKLSVDATGSYSTFSSFPKFSRLELASCRLKVFPDLKNQSRLTYLDLSDNQISGEVPNWIWNVADGFLQHLNLSFNRLVGLQKPYQMPLLNVLDLHSNNLSGNIPTLPTSASYLDYSRNNFTSTLPPNIGSNLSYTIFFSLSSNGLTGFIPDSICDAVYLQVLDLSNNNLSGRIPNCLIAREVSLGVLNLGGNSLDGNIPDAFPSHCSIQTLNVNSNELQGKIPRSLVRCKELEVLDLGNNHINDSYPCRLNNISSLRVLVLRSNEFHGEIGCPVNTGTGSKLQIIDIAHNSFNGRLPEKLLTTWEAMMVDEDEAQLNVKRLQFEFLQGSGLYYLDGVTVTIKGLTVDLVKILTLFTSIDFSCNKFEGPIPDVIGEFKALYFLNLSQNALTGAIPPSLGKLHQLESLDLSSNHLIGQIPPQLANLNFLSFLNVSNNKLVGGIPTGTQLQSFPNASFEKNAGLCGPPLEVQCQSPAAIEDSPSNSWTGSHIDWNFISIETGFFFGLGIVIAPLIFWKRWRIWYYKHIDRALFRLLPRLVLKNKNHGRRAHRSQRRRL</sequence>
<evidence type="ECO:0000256" key="13">
    <source>
        <dbReference type="SAM" id="SignalP"/>
    </source>
</evidence>
<dbReference type="OMA" id="VYVFELR"/>
<evidence type="ECO:0000256" key="8">
    <source>
        <dbReference type="ARBA" id="ARBA00022989"/>
    </source>
</evidence>
<keyword evidence="8 12" id="KW-1133">Transmembrane helix</keyword>
<evidence type="ECO:0000256" key="4">
    <source>
        <dbReference type="ARBA" id="ARBA00022614"/>
    </source>
</evidence>
<dbReference type="PRINTS" id="PR00019">
    <property type="entry name" value="LEURICHRPT"/>
</dbReference>
<comment type="subcellular location">
    <subcellularLocation>
        <location evidence="1">Cell membrane</location>
        <topology evidence="1">Single-pass type I membrane protein</topology>
    </subcellularLocation>
</comment>
<feature type="chain" id="PRO_5001597911" evidence="13">
    <location>
        <begin position="24"/>
        <end position="1064"/>
    </location>
</feature>
<dbReference type="SUPFAM" id="SSF52047">
    <property type="entry name" value="RNI-like"/>
    <property type="match status" value="2"/>
</dbReference>
<keyword evidence="15" id="KW-0808">Transferase</keyword>
<dbReference type="PANTHER" id="PTHR48061:SF2">
    <property type="entry name" value="RECEPTOR LIKE PROTEIN 30-LIKE"/>
    <property type="match status" value="1"/>
</dbReference>
<dbReference type="Gramene" id="EOY07134">
    <property type="protein sequence ID" value="EOY07134"/>
    <property type="gene ID" value="TCM_021647"/>
</dbReference>
<keyword evidence="4" id="KW-0433">Leucine-rich repeat</keyword>
<dbReference type="SUPFAM" id="SSF52058">
    <property type="entry name" value="L domain-like"/>
    <property type="match status" value="1"/>
</dbReference>
<dbReference type="FunFam" id="3.80.10.10:FF:000111">
    <property type="entry name" value="LRR receptor-like serine/threonine-protein kinase ERECTA"/>
    <property type="match status" value="1"/>
</dbReference>
<dbReference type="Pfam" id="PF13855">
    <property type="entry name" value="LRR_8"/>
    <property type="match status" value="2"/>
</dbReference>
<keyword evidence="15" id="KW-0418">Kinase</keyword>
<evidence type="ECO:0000313" key="16">
    <source>
        <dbReference type="Proteomes" id="UP000026915"/>
    </source>
</evidence>
<dbReference type="GO" id="GO:0016301">
    <property type="term" value="F:kinase activity"/>
    <property type="evidence" value="ECO:0007669"/>
    <property type="project" value="UniProtKB-KW"/>
</dbReference>
<keyword evidence="16" id="KW-1185">Reference proteome</keyword>
<dbReference type="FunFam" id="3.80.10.10:FF:000095">
    <property type="entry name" value="LRR receptor-like serine/threonine-protein kinase GSO1"/>
    <property type="match status" value="2"/>
</dbReference>
<evidence type="ECO:0000256" key="7">
    <source>
        <dbReference type="ARBA" id="ARBA00022737"/>
    </source>
</evidence>
<proteinExistence type="inferred from homology"/>
<keyword evidence="11" id="KW-0325">Glycoprotein</keyword>
<accession>A0A061EY01</accession>
<dbReference type="Gene3D" id="3.80.10.10">
    <property type="entry name" value="Ribonuclease Inhibitor"/>
    <property type="match status" value="6"/>
</dbReference>
<dbReference type="SMART" id="SM00365">
    <property type="entry name" value="LRR_SD22"/>
    <property type="match status" value="6"/>
</dbReference>
<dbReference type="InterPro" id="IPR003591">
    <property type="entry name" value="Leu-rich_rpt_typical-subtyp"/>
</dbReference>
<gene>
    <name evidence="15" type="ORF">TCM_021647</name>
</gene>
<organism evidence="15 16">
    <name type="scientific">Theobroma cacao</name>
    <name type="common">Cacao</name>
    <name type="synonym">Cocoa</name>
    <dbReference type="NCBI Taxonomy" id="3641"/>
    <lineage>
        <taxon>Eukaryota</taxon>
        <taxon>Viridiplantae</taxon>
        <taxon>Streptophyta</taxon>
        <taxon>Embryophyta</taxon>
        <taxon>Tracheophyta</taxon>
        <taxon>Spermatophyta</taxon>
        <taxon>Magnoliopsida</taxon>
        <taxon>eudicotyledons</taxon>
        <taxon>Gunneridae</taxon>
        <taxon>Pentapetalae</taxon>
        <taxon>rosids</taxon>
        <taxon>malvids</taxon>
        <taxon>Malvales</taxon>
        <taxon>Malvaceae</taxon>
        <taxon>Byttnerioideae</taxon>
        <taxon>Theobroma</taxon>
    </lineage>
</organism>
<evidence type="ECO:0000256" key="10">
    <source>
        <dbReference type="ARBA" id="ARBA00023170"/>
    </source>
</evidence>
<reference evidence="15 16" key="1">
    <citation type="journal article" date="2013" name="Genome Biol.">
        <title>The genome sequence of the most widely cultivated cacao type and its use to identify candidate genes regulating pod color.</title>
        <authorList>
            <person name="Motamayor J.C."/>
            <person name="Mockaitis K."/>
            <person name="Schmutz J."/>
            <person name="Haiminen N."/>
            <person name="Iii D.L."/>
            <person name="Cornejo O."/>
            <person name="Findley S.D."/>
            <person name="Zheng P."/>
            <person name="Utro F."/>
            <person name="Royaert S."/>
            <person name="Saski C."/>
            <person name="Jenkins J."/>
            <person name="Podicheti R."/>
            <person name="Zhao M."/>
            <person name="Scheffler B.E."/>
            <person name="Stack J.C."/>
            <person name="Feltus F.A."/>
            <person name="Mustiga G.M."/>
            <person name="Amores F."/>
            <person name="Phillips W."/>
            <person name="Marelli J.P."/>
            <person name="May G.D."/>
            <person name="Shapiro H."/>
            <person name="Ma J."/>
            <person name="Bustamante C.D."/>
            <person name="Schnell R.J."/>
            <person name="Main D."/>
            <person name="Gilbert D."/>
            <person name="Parida L."/>
            <person name="Kuhn D.N."/>
        </authorList>
    </citation>
    <scope>NUCLEOTIDE SEQUENCE [LARGE SCALE GENOMIC DNA]</scope>
    <source>
        <strain evidence="16">cv. Matina 1-6</strain>
    </source>
</reference>
<feature type="domain" description="Leucine-rich repeat-containing N-terminal plant-type" evidence="14">
    <location>
        <begin position="33"/>
        <end position="71"/>
    </location>
</feature>
<comment type="similarity">
    <text evidence="2">Belongs to the RLP family.</text>
</comment>
<evidence type="ECO:0000256" key="2">
    <source>
        <dbReference type="ARBA" id="ARBA00009592"/>
    </source>
</evidence>
<dbReference type="HOGENOM" id="CLU_000288_18_3_1"/>
<evidence type="ECO:0000256" key="1">
    <source>
        <dbReference type="ARBA" id="ARBA00004251"/>
    </source>
</evidence>
<protein>
    <submittedName>
        <fullName evidence="15">LRR receptor-like serine/threonine-protein kinase GSO1, putative</fullName>
    </submittedName>
</protein>
<evidence type="ECO:0000259" key="14">
    <source>
        <dbReference type="Pfam" id="PF08263"/>
    </source>
</evidence>
<name>A0A061EY01_THECC</name>
<keyword evidence="6 13" id="KW-0732">Signal</keyword>
<evidence type="ECO:0000313" key="15">
    <source>
        <dbReference type="EMBL" id="EOY07134.1"/>
    </source>
</evidence>
<dbReference type="Pfam" id="PF08263">
    <property type="entry name" value="LRRNT_2"/>
    <property type="match status" value="1"/>
</dbReference>
<dbReference type="PANTHER" id="PTHR48061">
    <property type="entry name" value="LEUCINE-RICH REPEAT RECEPTOR PROTEIN KINASE EMS1-LIKE-RELATED"/>
    <property type="match status" value="1"/>
</dbReference>
<keyword evidence="3" id="KW-1003">Cell membrane</keyword>
<feature type="transmembrane region" description="Helical" evidence="12">
    <location>
        <begin position="1000"/>
        <end position="1023"/>
    </location>
</feature>
<dbReference type="InterPro" id="IPR001611">
    <property type="entry name" value="Leu-rich_rpt"/>
</dbReference>
<evidence type="ECO:0000256" key="9">
    <source>
        <dbReference type="ARBA" id="ARBA00023136"/>
    </source>
</evidence>
<evidence type="ECO:0000256" key="11">
    <source>
        <dbReference type="ARBA" id="ARBA00023180"/>
    </source>
</evidence>
<evidence type="ECO:0000256" key="5">
    <source>
        <dbReference type="ARBA" id="ARBA00022692"/>
    </source>
</evidence>
<feature type="signal peptide" evidence="13">
    <location>
        <begin position="1"/>
        <end position="23"/>
    </location>
</feature>
<dbReference type="Pfam" id="PF00560">
    <property type="entry name" value="LRR_1"/>
    <property type="match status" value="8"/>
</dbReference>
<dbReference type="InterPro" id="IPR013210">
    <property type="entry name" value="LRR_N_plant-typ"/>
</dbReference>
<keyword evidence="10 15" id="KW-0675">Receptor</keyword>
<keyword evidence="5 12" id="KW-0812">Transmembrane</keyword>
<evidence type="ECO:0000256" key="12">
    <source>
        <dbReference type="SAM" id="Phobius"/>
    </source>
</evidence>
<dbReference type="AlphaFoldDB" id="A0A061EY01"/>
<dbReference type="GO" id="GO:0005886">
    <property type="term" value="C:plasma membrane"/>
    <property type="evidence" value="ECO:0007669"/>
    <property type="project" value="UniProtKB-SubCell"/>
</dbReference>
<dbReference type="InterPro" id="IPR032675">
    <property type="entry name" value="LRR_dom_sf"/>
</dbReference>
<keyword evidence="9 12" id="KW-0472">Membrane</keyword>
<dbReference type="EMBL" id="CM001883">
    <property type="protein sequence ID" value="EOY07134.1"/>
    <property type="molecule type" value="Genomic_DNA"/>
</dbReference>
<dbReference type="SMART" id="SM00369">
    <property type="entry name" value="LRR_TYP"/>
    <property type="match status" value="9"/>
</dbReference>